<sequence length="182" mass="19968">MLGLGVDILSLKRFEQVIRNRGFQRVARRVCCPRELADFERLSISPIPRSGEDAPSAKSIERGGTHAAGVESRASGVLDTKVWDRQFRFLSTRWAIKEAAYKAIYPSLPYVRTLHPGFHPTFHAFDLCHENNVPVLRVLRCGRSGTDGEVLPGLRLLSSVSHDAGVVVGVVVALQGETGPVP</sequence>
<dbReference type="AlphaFoldDB" id="A0AAD9L5Y6"/>
<dbReference type="InterPro" id="IPR037143">
    <property type="entry name" value="4-PPantetheinyl_Trfase_dom_sf"/>
</dbReference>
<dbReference type="SUPFAM" id="SSF56214">
    <property type="entry name" value="4'-phosphopantetheinyl transferase"/>
    <property type="match status" value="1"/>
</dbReference>
<accession>A0AAD9L5Y6</accession>
<comment type="caution">
    <text evidence="2">The sequence shown here is derived from an EMBL/GenBank/DDBJ whole genome shotgun (WGS) entry which is preliminary data.</text>
</comment>
<dbReference type="Gene3D" id="3.90.470.20">
    <property type="entry name" value="4'-phosphopantetheinyl transferase domain"/>
    <property type="match status" value="1"/>
</dbReference>
<evidence type="ECO:0000256" key="1">
    <source>
        <dbReference type="SAM" id="MobiDB-lite"/>
    </source>
</evidence>
<feature type="region of interest" description="Disordered" evidence="1">
    <location>
        <begin position="47"/>
        <end position="67"/>
    </location>
</feature>
<dbReference type="EMBL" id="JAODAN010000004">
    <property type="protein sequence ID" value="KAK1924875.1"/>
    <property type="molecule type" value="Genomic_DNA"/>
</dbReference>
<dbReference type="GO" id="GO:0008897">
    <property type="term" value="F:holo-[acyl-carrier-protein] synthase activity"/>
    <property type="evidence" value="ECO:0007669"/>
    <property type="project" value="InterPro"/>
</dbReference>
<organism evidence="2 3">
    <name type="scientific">Papiliotrema laurentii</name>
    <name type="common">Cryptococcus laurentii</name>
    <dbReference type="NCBI Taxonomy" id="5418"/>
    <lineage>
        <taxon>Eukaryota</taxon>
        <taxon>Fungi</taxon>
        <taxon>Dikarya</taxon>
        <taxon>Basidiomycota</taxon>
        <taxon>Agaricomycotina</taxon>
        <taxon>Tremellomycetes</taxon>
        <taxon>Tremellales</taxon>
        <taxon>Rhynchogastremaceae</taxon>
        <taxon>Papiliotrema</taxon>
    </lineage>
</organism>
<reference evidence="2" key="1">
    <citation type="submission" date="2023-02" db="EMBL/GenBank/DDBJ databases">
        <title>Identification and recombinant expression of a fungal hydrolase from Papiliotrema laurentii that hydrolyzes apple cutin and clears colloidal polyester polyurethane.</title>
        <authorList>
            <consortium name="DOE Joint Genome Institute"/>
            <person name="Roman V.A."/>
            <person name="Bojanowski C."/>
            <person name="Crable B.R."/>
            <person name="Wagner D.N."/>
            <person name="Hung C.S."/>
            <person name="Nadeau L.J."/>
            <person name="Schratz L."/>
            <person name="Haridas S."/>
            <person name="Pangilinan J."/>
            <person name="Lipzen A."/>
            <person name="Na H."/>
            <person name="Yan M."/>
            <person name="Ng V."/>
            <person name="Grigoriev I.V."/>
            <person name="Spatafora J.W."/>
            <person name="Barlow D."/>
            <person name="Biffinger J."/>
            <person name="Kelley-Loughnane N."/>
            <person name="Varaljay V.A."/>
            <person name="Crookes-Goodson W.J."/>
        </authorList>
    </citation>
    <scope>NUCLEOTIDE SEQUENCE</scope>
    <source>
        <strain evidence="2">5307AH</strain>
    </source>
</reference>
<dbReference type="Proteomes" id="UP001182556">
    <property type="component" value="Unassembled WGS sequence"/>
</dbReference>
<dbReference type="GO" id="GO:0000287">
    <property type="term" value="F:magnesium ion binding"/>
    <property type="evidence" value="ECO:0007669"/>
    <property type="project" value="InterPro"/>
</dbReference>
<keyword evidence="2" id="KW-0808">Transferase</keyword>
<protein>
    <submittedName>
        <fullName evidence="2">4'-phosphopantetheinyl transferase superfamily</fullName>
    </submittedName>
</protein>
<evidence type="ECO:0000313" key="2">
    <source>
        <dbReference type="EMBL" id="KAK1924875.1"/>
    </source>
</evidence>
<name>A0AAD9L5Y6_PAPLA</name>
<gene>
    <name evidence="2" type="ORF">DB88DRAFT_487150</name>
</gene>
<keyword evidence="3" id="KW-1185">Reference proteome</keyword>
<proteinExistence type="predicted"/>
<evidence type="ECO:0000313" key="3">
    <source>
        <dbReference type="Proteomes" id="UP001182556"/>
    </source>
</evidence>